<dbReference type="VEuPathDB" id="FungiDB:BTJ68_03366"/>
<dbReference type="Pfam" id="PF06999">
    <property type="entry name" value="Suc_Fer-like"/>
    <property type="match status" value="1"/>
</dbReference>
<dbReference type="AlphaFoldDB" id="A0A1Z5TL20"/>
<feature type="compositionally biased region" description="Polar residues" evidence="1">
    <location>
        <begin position="205"/>
        <end position="216"/>
    </location>
</feature>
<feature type="region of interest" description="Disordered" evidence="1">
    <location>
        <begin position="8"/>
        <end position="31"/>
    </location>
</feature>
<organism evidence="2 3">
    <name type="scientific">Hortaea werneckii EXF-2000</name>
    <dbReference type="NCBI Taxonomy" id="1157616"/>
    <lineage>
        <taxon>Eukaryota</taxon>
        <taxon>Fungi</taxon>
        <taxon>Dikarya</taxon>
        <taxon>Ascomycota</taxon>
        <taxon>Pezizomycotina</taxon>
        <taxon>Dothideomycetes</taxon>
        <taxon>Dothideomycetidae</taxon>
        <taxon>Mycosphaerellales</taxon>
        <taxon>Teratosphaeriaceae</taxon>
        <taxon>Hortaea</taxon>
    </lineage>
</organism>
<feature type="compositionally biased region" description="Polar residues" evidence="1">
    <location>
        <begin position="8"/>
        <end position="24"/>
    </location>
</feature>
<comment type="caution">
    <text evidence="2">The sequence shown here is derived from an EMBL/GenBank/DDBJ whole genome shotgun (WGS) entry which is preliminary data.</text>
</comment>
<accession>A0A1Z5TL20</accession>
<feature type="compositionally biased region" description="Polar residues" evidence="1">
    <location>
        <begin position="234"/>
        <end position="243"/>
    </location>
</feature>
<reference evidence="2 3" key="1">
    <citation type="submission" date="2017-01" db="EMBL/GenBank/DDBJ databases">
        <title>The recent genome duplication of the halophilic yeast Hortaea werneckii: insights from long-read sequencing.</title>
        <authorList>
            <person name="Sinha S."/>
            <person name="Flibotte S."/>
            <person name="Neira M."/>
            <person name="Lenassi M."/>
            <person name="Gostincar C."/>
            <person name="Stajich J.E."/>
            <person name="Nislow C.E."/>
        </authorList>
    </citation>
    <scope>NUCLEOTIDE SEQUENCE [LARGE SCALE GENOMIC DNA]</scope>
    <source>
        <strain evidence="2 3">EXF-2000</strain>
    </source>
</reference>
<dbReference type="EMBL" id="MUNK01000028">
    <property type="protein sequence ID" value="OTA36717.1"/>
    <property type="molecule type" value="Genomic_DNA"/>
</dbReference>
<protein>
    <submittedName>
        <fullName evidence="2">Uncharacterized protein</fullName>
    </submittedName>
</protein>
<dbReference type="OrthoDB" id="10253744at2759"/>
<evidence type="ECO:0000313" key="3">
    <source>
        <dbReference type="Proteomes" id="UP000194280"/>
    </source>
</evidence>
<gene>
    <name evidence="2" type="ORF">BTJ68_03366</name>
</gene>
<dbReference type="InParanoid" id="A0A1Z5TL20"/>
<dbReference type="STRING" id="1157616.A0A1Z5TL20"/>
<evidence type="ECO:0000313" key="2">
    <source>
        <dbReference type="EMBL" id="OTA36717.1"/>
    </source>
</evidence>
<dbReference type="FunCoup" id="A0A1Z5TL20">
    <property type="interactions" value="54"/>
</dbReference>
<evidence type="ECO:0000256" key="1">
    <source>
        <dbReference type="SAM" id="MobiDB-lite"/>
    </source>
</evidence>
<name>A0A1Z5TL20_HORWE</name>
<keyword evidence="3" id="KW-1185">Reference proteome</keyword>
<feature type="region of interest" description="Disordered" evidence="1">
    <location>
        <begin position="179"/>
        <end position="243"/>
    </location>
</feature>
<sequence length="243" mass="25702">MTSLLNRLTSFTNPSKSGDSTSGLKSRPDGFQTATTSSALFAPTDPAIDGDECLHDCASCSIQYPRKFAIDEDEKLYGEIKGWNRHLLVATGKTDWVRDVEEEKGSVMEAVGNMRVWWRAAVGGGGGGVYAKGRPTRCLLLPAFQWVEGVLPENVPEVIKGVVNPAATNLDRLGEISAASSGEAARDQNLSGQVPAPTLPPVSPSTPARTNTSSSSARKRRGTRGADNPRPCSVGNSSAICAL</sequence>
<dbReference type="InterPro" id="IPR009737">
    <property type="entry name" value="Aim32/Apd1-like"/>
</dbReference>
<dbReference type="Proteomes" id="UP000194280">
    <property type="component" value="Unassembled WGS sequence"/>
</dbReference>
<proteinExistence type="predicted"/>